<dbReference type="EMBL" id="CM007902">
    <property type="protein sequence ID" value="OTG02563.1"/>
    <property type="molecule type" value="Genomic_DNA"/>
</dbReference>
<protein>
    <submittedName>
        <fullName evidence="2">Uncharacterized protein</fullName>
    </submittedName>
</protein>
<feature type="region of interest" description="Disordered" evidence="1">
    <location>
        <begin position="132"/>
        <end position="153"/>
    </location>
</feature>
<keyword evidence="3" id="KW-1185">Reference proteome</keyword>
<name>A0A251SVI3_HELAN</name>
<dbReference type="AlphaFoldDB" id="A0A251SVI3"/>
<reference evidence="3" key="1">
    <citation type="journal article" date="2017" name="Nature">
        <title>The sunflower genome provides insights into oil metabolism, flowering and Asterid evolution.</title>
        <authorList>
            <person name="Badouin H."/>
            <person name="Gouzy J."/>
            <person name="Grassa C.J."/>
            <person name="Murat F."/>
            <person name="Staton S.E."/>
            <person name="Cottret L."/>
            <person name="Lelandais-Briere C."/>
            <person name="Owens G.L."/>
            <person name="Carrere S."/>
            <person name="Mayjonade B."/>
            <person name="Legrand L."/>
            <person name="Gill N."/>
            <person name="Kane N.C."/>
            <person name="Bowers J.E."/>
            <person name="Hubner S."/>
            <person name="Bellec A."/>
            <person name="Berard A."/>
            <person name="Berges H."/>
            <person name="Blanchet N."/>
            <person name="Boniface M.C."/>
            <person name="Brunel D."/>
            <person name="Catrice O."/>
            <person name="Chaidir N."/>
            <person name="Claudel C."/>
            <person name="Donnadieu C."/>
            <person name="Faraut T."/>
            <person name="Fievet G."/>
            <person name="Helmstetter N."/>
            <person name="King M."/>
            <person name="Knapp S.J."/>
            <person name="Lai Z."/>
            <person name="Le Paslier M.C."/>
            <person name="Lippi Y."/>
            <person name="Lorenzon L."/>
            <person name="Mandel J.R."/>
            <person name="Marage G."/>
            <person name="Marchand G."/>
            <person name="Marquand E."/>
            <person name="Bret-Mestries E."/>
            <person name="Morien E."/>
            <person name="Nambeesan S."/>
            <person name="Nguyen T."/>
            <person name="Pegot-Espagnet P."/>
            <person name="Pouilly N."/>
            <person name="Raftis F."/>
            <person name="Sallet E."/>
            <person name="Schiex T."/>
            <person name="Thomas J."/>
            <person name="Vandecasteele C."/>
            <person name="Vares D."/>
            <person name="Vear F."/>
            <person name="Vautrin S."/>
            <person name="Crespi M."/>
            <person name="Mangin B."/>
            <person name="Burke J.M."/>
            <person name="Salse J."/>
            <person name="Munos S."/>
            <person name="Vincourt P."/>
            <person name="Rieseberg L.H."/>
            <person name="Langlade N.B."/>
        </authorList>
    </citation>
    <scope>NUCLEOTIDE SEQUENCE [LARGE SCALE GENOMIC DNA]</scope>
    <source>
        <strain evidence="3">cv. SF193</strain>
    </source>
</reference>
<gene>
    <name evidence="2" type="ORF">HannXRQ_Chr13g0414501</name>
</gene>
<organism evidence="2 3">
    <name type="scientific">Helianthus annuus</name>
    <name type="common">Common sunflower</name>
    <dbReference type="NCBI Taxonomy" id="4232"/>
    <lineage>
        <taxon>Eukaryota</taxon>
        <taxon>Viridiplantae</taxon>
        <taxon>Streptophyta</taxon>
        <taxon>Embryophyta</taxon>
        <taxon>Tracheophyta</taxon>
        <taxon>Spermatophyta</taxon>
        <taxon>Magnoliopsida</taxon>
        <taxon>eudicotyledons</taxon>
        <taxon>Gunneridae</taxon>
        <taxon>Pentapetalae</taxon>
        <taxon>asterids</taxon>
        <taxon>campanulids</taxon>
        <taxon>Asterales</taxon>
        <taxon>Asteraceae</taxon>
        <taxon>Asteroideae</taxon>
        <taxon>Heliantheae alliance</taxon>
        <taxon>Heliantheae</taxon>
        <taxon>Helianthus</taxon>
    </lineage>
</organism>
<accession>A0A251SVI3</accession>
<evidence type="ECO:0000313" key="2">
    <source>
        <dbReference type="EMBL" id="OTG02563.1"/>
    </source>
</evidence>
<feature type="region of interest" description="Disordered" evidence="1">
    <location>
        <begin position="1"/>
        <end position="25"/>
    </location>
</feature>
<evidence type="ECO:0000313" key="3">
    <source>
        <dbReference type="Proteomes" id="UP000215914"/>
    </source>
</evidence>
<proteinExistence type="predicted"/>
<dbReference type="Proteomes" id="UP000215914">
    <property type="component" value="Chromosome 13"/>
</dbReference>
<evidence type="ECO:0000256" key="1">
    <source>
        <dbReference type="SAM" id="MobiDB-lite"/>
    </source>
</evidence>
<dbReference type="InParanoid" id="A0A251SVI3"/>
<feature type="compositionally biased region" description="Polar residues" evidence="1">
    <location>
        <begin position="16"/>
        <end position="25"/>
    </location>
</feature>
<feature type="region of interest" description="Disordered" evidence="1">
    <location>
        <begin position="354"/>
        <end position="374"/>
    </location>
</feature>
<sequence length="411" mass="44643">MTNDMRSFTRKKKTQTQHSSLLSQPHETHTQHILFFPTFLQEYKVNHGVLRRSKVSQGRRSILGAIFNSPQAIFHHLGSCRELFWTFGFASIRTERSLQVTMSSASDPIDISDSDEGIIDLVSDEEVIELESDDEPAMEVVPETDTEPEEDPDYVSVDVLSGVSGEGEIIALGGPVLMDDILDLGDVLVPGVVVVGHPDGHLIIDIPPLAIEVPRVDVPAGGDKVPVFHVDHVDDDIGVGEAFDIAILEVSSPVVSVMDISSSDTTDSVSSSALRAIGPSAHATDCGTAAELIAPTTLEMGGPSRAILAQVDDERVSEPRREIPSVFEIGGPSCPATASPFIERFRAAGFLVPPKLETGGPSRPPTTMSPSDPCYRSPMFPPTLEERIDSIEMLLHVFMHRIDRELDVIRQ</sequence>